<dbReference type="Proteomes" id="UP001500689">
    <property type="component" value="Unassembled WGS sequence"/>
</dbReference>
<evidence type="ECO:0000256" key="1">
    <source>
        <dbReference type="ARBA" id="ARBA00022679"/>
    </source>
</evidence>
<dbReference type="SUPFAM" id="SSF55874">
    <property type="entry name" value="ATPase domain of HSP90 chaperone/DNA topoisomerase II/histidine kinase"/>
    <property type="match status" value="1"/>
</dbReference>
<keyword evidence="1" id="KW-0808">Transferase</keyword>
<keyword evidence="2 6" id="KW-0418">Kinase</keyword>
<keyword evidence="4" id="KW-1133">Transmembrane helix</keyword>
<dbReference type="InterPro" id="IPR050482">
    <property type="entry name" value="Sensor_HK_TwoCompSys"/>
</dbReference>
<dbReference type="Pfam" id="PF07730">
    <property type="entry name" value="HisKA_3"/>
    <property type="match status" value="1"/>
</dbReference>
<keyword evidence="4" id="KW-0812">Transmembrane</keyword>
<dbReference type="PANTHER" id="PTHR24421:SF63">
    <property type="entry name" value="SENSOR HISTIDINE KINASE DESK"/>
    <property type="match status" value="1"/>
</dbReference>
<feature type="transmembrane region" description="Helical" evidence="4">
    <location>
        <begin position="27"/>
        <end position="49"/>
    </location>
</feature>
<dbReference type="Gene3D" id="3.30.565.10">
    <property type="entry name" value="Histidine kinase-like ATPase, C-terminal domain"/>
    <property type="match status" value="1"/>
</dbReference>
<evidence type="ECO:0000256" key="4">
    <source>
        <dbReference type="SAM" id="Phobius"/>
    </source>
</evidence>
<reference evidence="7" key="1">
    <citation type="journal article" date="2019" name="Int. J. Syst. Evol. Microbiol.">
        <title>The Global Catalogue of Microorganisms (GCM) 10K type strain sequencing project: providing services to taxonomists for standard genome sequencing and annotation.</title>
        <authorList>
            <consortium name="The Broad Institute Genomics Platform"/>
            <consortium name="The Broad Institute Genome Sequencing Center for Infectious Disease"/>
            <person name="Wu L."/>
            <person name="Ma J."/>
        </authorList>
    </citation>
    <scope>NUCLEOTIDE SEQUENCE [LARGE SCALE GENOMIC DNA]</scope>
    <source>
        <strain evidence="7">JCM 16898</strain>
    </source>
</reference>
<feature type="domain" description="Signal transduction histidine kinase subgroup 3 dimerisation and phosphoacceptor" evidence="5">
    <location>
        <begin position="192"/>
        <end position="258"/>
    </location>
</feature>
<keyword evidence="7" id="KW-1185">Reference proteome</keyword>
<sequence length="378" mass="39960">MPDEDEVRAQRRPGGVTPRWAQGWRRLALASGMLIYPVVAAVAVTQHAGSPRDEALGLLIVACFCVCYVLAALAAAHLAWRRFRWLQAGTAALFLAALPFAQAEAFFLGAVVIAVATYFLGRRALPYAAVATVAAVVVPWAVRPWHSGPGWLEGIMMASTVLIVHAFSETVRANGALLEARAEVARLASVSERARIARDLHDLLGHSLTAIAIKTDLAHRIATKEESGAVAEIDAIGKLSRQALTDVRAAVSGYRDVTLTTELARGKELLRASGIAADLPTATEVLDTAQQELFGWAVREGLTNVVRHAHASRCAVVLSPSAVEVLDDGAATGAPEHGNGLAMLRERVALAGGTVHAGPTGAGWRLRVSLERKAATPA</sequence>
<proteinExistence type="predicted"/>
<dbReference type="GO" id="GO:0016301">
    <property type="term" value="F:kinase activity"/>
    <property type="evidence" value="ECO:0007669"/>
    <property type="project" value="UniProtKB-KW"/>
</dbReference>
<keyword evidence="4" id="KW-0472">Membrane</keyword>
<accession>A0ABP6W4Q8</accession>
<organism evidence="6 7">
    <name type="scientific">Amycolatopsis ultiminotia</name>
    <dbReference type="NCBI Taxonomy" id="543629"/>
    <lineage>
        <taxon>Bacteria</taxon>
        <taxon>Bacillati</taxon>
        <taxon>Actinomycetota</taxon>
        <taxon>Actinomycetes</taxon>
        <taxon>Pseudonocardiales</taxon>
        <taxon>Pseudonocardiaceae</taxon>
        <taxon>Amycolatopsis</taxon>
    </lineage>
</organism>
<evidence type="ECO:0000256" key="2">
    <source>
        <dbReference type="ARBA" id="ARBA00022777"/>
    </source>
</evidence>
<evidence type="ECO:0000313" key="6">
    <source>
        <dbReference type="EMBL" id="GAA3545464.1"/>
    </source>
</evidence>
<dbReference type="EMBL" id="BAAAZN010000006">
    <property type="protein sequence ID" value="GAA3545464.1"/>
    <property type="molecule type" value="Genomic_DNA"/>
</dbReference>
<keyword evidence="3" id="KW-0902">Two-component regulatory system</keyword>
<dbReference type="InterPro" id="IPR036890">
    <property type="entry name" value="HATPase_C_sf"/>
</dbReference>
<dbReference type="InterPro" id="IPR011712">
    <property type="entry name" value="Sig_transdc_His_kin_sub3_dim/P"/>
</dbReference>
<feature type="transmembrane region" description="Helical" evidence="4">
    <location>
        <begin position="92"/>
        <end position="118"/>
    </location>
</feature>
<evidence type="ECO:0000259" key="5">
    <source>
        <dbReference type="Pfam" id="PF07730"/>
    </source>
</evidence>
<dbReference type="CDD" id="cd16917">
    <property type="entry name" value="HATPase_UhpB-NarQ-NarX-like"/>
    <property type="match status" value="1"/>
</dbReference>
<feature type="transmembrane region" description="Helical" evidence="4">
    <location>
        <begin position="55"/>
        <end position="80"/>
    </location>
</feature>
<dbReference type="RefSeq" id="WP_344860236.1">
    <property type="nucleotide sequence ID" value="NZ_BAAAZN010000006.1"/>
</dbReference>
<gene>
    <name evidence="6" type="ORF">GCM10022222_31330</name>
</gene>
<protein>
    <submittedName>
        <fullName evidence="6">Sensor histidine kinase</fullName>
    </submittedName>
</protein>
<dbReference type="Gene3D" id="1.20.5.1930">
    <property type="match status" value="1"/>
</dbReference>
<evidence type="ECO:0000313" key="7">
    <source>
        <dbReference type="Proteomes" id="UP001500689"/>
    </source>
</evidence>
<evidence type="ECO:0000256" key="3">
    <source>
        <dbReference type="ARBA" id="ARBA00023012"/>
    </source>
</evidence>
<dbReference type="PANTHER" id="PTHR24421">
    <property type="entry name" value="NITRATE/NITRITE SENSOR PROTEIN NARX-RELATED"/>
    <property type="match status" value="1"/>
</dbReference>
<comment type="caution">
    <text evidence="6">The sequence shown here is derived from an EMBL/GenBank/DDBJ whole genome shotgun (WGS) entry which is preliminary data.</text>
</comment>
<name>A0ABP6W4Q8_9PSEU</name>